<protein>
    <submittedName>
        <fullName evidence="1">PD-(D/E)XK nuclease family protein</fullName>
    </submittedName>
</protein>
<reference evidence="1" key="1">
    <citation type="submission" date="2021-02" db="EMBL/GenBank/DDBJ databases">
        <title>Infant gut strain persistence is associated with maternal origin, phylogeny, and functional potential including surface adhesion and iron acquisition.</title>
        <authorList>
            <person name="Lou Y.C."/>
        </authorList>
    </citation>
    <scope>NUCLEOTIDE SEQUENCE</scope>
    <source>
        <strain evidence="1">L3_101_000M1_dasL3_101_000M1_concoct_87</strain>
    </source>
</reference>
<organism evidence="1 2">
    <name type="scientific">Subdoligranulum variabile</name>
    <dbReference type="NCBI Taxonomy" id="214851"/>
    <lineage>
        <taxon>Bacteria</taxon>
        <taxon>Bacillati</taxon>
        <taxon>Bacillota</taxon>
        <taxon>Clostridia</taxon>
        <taxon>Eubacteriales</taxon>
        <taxon>Oscillospiraceae</taxon>
        <taxon>Subdoligranulum</taxon>
    </lineage>
</organism>
<dbReference type="InterPro" id="IPR029470">
    <property type="entry name" value="PDDEXK_4"/>
</dbReference>
<proteinExistence type="predicted"/>
<evidence type="ECO:0000313" key="1">
    <source>
        <dbReference type="EMBL" id="MBS5332580.1"/>
    </source>
</evidence>
<gene>
    <name evidence="1" type="ORF">KHY36_08645</name>
</gene>
<name>A0A943DBU1_9FIRM</name>
<evidence type="ECO:0000313" key="2">
    <source>
        <dbReference type="Proteomes" id="UP000759273"/>
    </source>
</evidence>
<dbReference type="AlphaFoldDB" id="A0A943DBU1"/>
<dbReference type="Proteomes" id="UP000759273">
    <property type="component" value="Unassembled WGS sequence"/>
</dbReference>
<dbReference type="EMBL" id="JAGZGG010000019">
    <property type="protein sequence ID" value="MBS5332580.1"/>
    <property type="molecule type" value="Genomic_DNA"/>
</dbReference>
<accession>A0A943DBU1</accession>
<sequence>MSESTICNFGNIQERDMDMMFLECLLTDDGFLRLFLRKAEITGISVEVLNVALSETDPEYGESDITALLSVDGKKHALLIEDKINAPAMPEQCDRYSKRAKKAMDKGEYEKFHVFIVCPKAYYKANEEAKKYANFITYEDCIEYFSKKTDTLSKIRCAQLNQAKAKGPGSTWEKNEKAMAFFEKYRTYMATHGYDLDLRNKKDSNGWWPHYGTSFGNAYIYHKVSDGVVDLTFPNGANDVSTLKLAAIWLNAHGVPNIQALQTGKAAALRIKVPVLDQHKPFEEADMDDVEACFKAVQELSNLATAVGQISGFVKTK</sequence>
<comment type="caution">
    <text evidence="1">The sequence shown here is derived from an EMBL/GenBank/DDBJ whole genome shotgun (WGS) entry which is preliminary data.</text>
</comment>
<dbReference type="Pfam" id="PF14281">
    <property type="entry name" value="PDDEXK_4"/>
    <property type="match status" value="1"/>
</dbReference>